<reference evidence="10" key="1">
    <citation type="submission" date="2017-03" db="EMBL/GenBank/DDBJ databases">
        <title>Genomes of endolithic fungi from Antarctica.</title>
        <authorList>
            <person name="Coleine C."/>
            <person name="Masonjones S."/>
            <person name="Stajich J.E."/>
        </authorList>
    </citation>
    <scope>NUCLEOTIDE SEQUENCE [LARGE SCALE GENOMIC DNA]</scope>
    <source>
        <strain evidence="10">CCFEE 5527</strain>
    </source>
</reference>
<evidence type="ECO:0000256" key="4">
    <source>
        <dbReference type="ARBA" id="ARBA00023136"/>
    </source>
</evidence>
<evidence type="ECO:0000313" key="10">
    <source>
        <dbReference type="Proteomes" id="UP000192596"/>
    </source>
</evidence>
<feature type="transmembrane region" description="Helical" evidence="7">
    <location>
        <begin position="134"/>
        <end position="154"/>
    </location>
</feature>
<feature type="transmembrane region" description="Helical" evidence="7">
    <location>
        <begin position="174"/>
        <end position="200"/>
    </location>
</feature>
<feature type="domain" description="Rhodopsin" evidence="8">
    <location>
        <begin position="36"/>
        <end position="271"/>
    </location>
</feature>
<dbReference type="PANTHER" id="PTHR33048:SF146">
    <property type="entry name" value="INTEGRAL MEMBRANE PROTEIN"/>
    <property type="match status" value="1"/>
</dbReference>
<organism evidence="9 10">
    <name type="scientific">Cryoendolithus antarcticus</name>
    <dbReference type="NCBI Taxonomy" id="1507870"/>
    <lineage>
        <taxon>Eukaryota</taxon>
        <taxon>Fungi</taxon>
        <taxon>Dikarya</taxon>
        <taxon>Ascomycota</taxon>
        <taxon>Pezizomycotina</taxon>
        <taxon>Dothideomycetes</taxon>
        <taxon>Dothideomycetidae</taxon>
        <taxon>Cladosporiales</taxon>
        <taxon>Cladosporiaceae</taxon>
        <taxon>Cryoendolithus</taxon>
    </lineage>
</organism>
<proteinExistence type="inferred from homology"/>
<feature type="region of interest" description="Disordered" evidence="6">
    <location>
        <begin position="284"/>
        <end position="308"/>
    </location>
</feature>
<sequence>MWTLHTTPEINDESAYPTIVGVAMSMTSAMLLIVALRAYVRFKIVKAPGMDDYVTFLAAATCIIYNVLAVYQTRLGLGLPVALRPKPSLAEYSVIQFSSRPIYMLGITCYKVALCFAYLRFVSPGMVTFRRLTWSLMGFIIISHFACTLVIILQCRPFRKSFEASLPGSCLPLYPTWNATAAITIACDIIVFLLPVPVFAKLQIDRRRKMGLIFLFVLGLFTTICSVMRMLQIRQVAKDGNNSTLVIWGTAEINVGIILTCLPALVPLFRKHLRGMGRGAFGYTHGSDRQATPSSTRLKHLSRSPAGHVRAMPKKAATRIQDSDEDSILAADDRGWETDRHWIRRTTEVHITRADRDVRSDEQKDRERFT</sequence>
<evidence type="ECO:0000313" key="9">
    <source>
        <dbReference type="EMBL" id="OQN99371.1"/>
    </source>
</evidence>
<dbReference type="Pfam" id="PF20684">
    <property type="entry name" value="Fung_rhodopsin"/>
    <property type="match status" value="1"/>
</dbReference>
<accession>A0A1V8SKH9</accession>
<dbReference type="GO" id="GO:0016020">
    <property type="term" value="C:membrane"/>
    <property type="evidence" value="ECO:0007669"/>
    <property type="project" value="UniProtKB-SubCell"/>
</dbReference>
<gene>
    <name evidence="9" type="ORF">B0A48_14348</name>
</gene>
<evidence type="ECO:0000256" key="6">
    <source>
        <dbReference type="SAM" id="MobiDB-lite"/>
    </source>
</evidence>
<keyword evidence="2 7" id="KW-0812">Transmembrane</keyword>
<evidence type="ECO:0000259" key="8">
    <source>
        <dbReference type="Pfam" id="PF20684"/>
    </source>
</evidence>
<feature type="transmembrane region" description="Helical" evidence="7">
    <location>
        <begin position="102"/>
        <end position="122"/>
    </location>
</feature>
<comment type="subcellular location">
    <subcellularLocation>
        <location evidence="1">Membrane</location>
        <topology evidence="1">Multi-pass membrane protein</topology>
    </subcellularLocation>
</comment>
<protein>
    <recommendedName>
        <fullName evidence="8">Rhodopsin domain-containing protein</fullName>
    </recommendedName>
</protein>
<dbReference type="InterPro" id="IPR052337">
    <property type="entry name" value="SAT4-like"/>
</dbReference>
<evidence type="ECO:0000256" key="7">
    <source>
        <dbReference type="SAM" id="Phobius"/>
    </source>
</evidence>
<name>A0A1V8SKH9_9PEZI</name>
<dbReference type="Proteomes" id="UP000192596">
    <property type="component" value="Unassembled WGS sequence"/>
</dbReference>
<feature type="transmembrane region" description="Helical" evidence="7">
    <location>
        <begin position="245"/>
        <end position="269"/>
    </location>
</feature>
<dbReference type="InterPro" id="IPR049326">
    <property type="entry name" value="Rhodopsin_dom_fungi"/>
</dbReference>
<keyword evidence="3 7" id="KW-1133">Transmembrane helix</keyword>
<feature type="transmembrane region" description="Helical" evidence="7">
    <location>
        <begin position="212"/>
        <end position="233"/>
    </location>
</feature>
<evidence type="ECO:0000256" key="1">
    <source>
        <dbReference type="ARBA" id="ARBA00004141"/>
    </source>
</evidence>
<feature type="transmembrane region" description="Helical" evidence="7">
    <location>
        <begin position="52"/>
        <end position="71"/>
    </location>
</feature>
<dbReference type="OrthoDB" id="10017208at2759"/>
<comment type="caution">
    <text evidence="9">The sequence shown here is derived from an EMBL/GenBank/DDBJ whole genome shotgun (WGS) entry which is preliminary data.</text>
</comment>
<dbReference type="EMBL" id="NAJO01000040">
    <property type="protein sequence ID" value="OQN99371.1"/>
    <property type="molecule type" value="Genomic_DNA"/>
</dbReference>
<keyword evidence="4 7" id="KW-0472">Membrane</keyword>
<keyword evidence="10" id="KW-1185">Reference proteome</keyword>
<dbReference type="AlphaFoldDB" id="A0A1V8SKH9"/>
<evidence type="ECO:0000256" key="2">
    <source>
        <dbReference type="ARBA" id="ARBA00022692"/>
    </source>
</evidence>
<evidence type="ECO:0000256" key="5">
    <source>
        <dbReference type="ARBA" id="ARBA00038359"/>
    </source>
</evidence>
<evidence type="ECO:0000256" key="3">
    <source>
        <dbReference type="ARBA" id="ARBA00022989"/>
    </source>
</evidence>
<dbReference type="PANTHER" id="PTHR33048">
    <property type="entry name" value="PTH11-LIKE INTEGRAL MEMBRANE PROTEIN (AFU_ORTHOLOGUE AFUA_5G11245)"/>
    <property type="match status" value="1"/>
</dbReference>
<feature type="transmembrane region" description="Helical" evidence="7">
    <location>
        <begin position="15"/>
        <end position="40"/>
    </location>
</feature>
<comment type="similarity">
    <text evidence="5">Belongs to the SAT4 family.</text>
</comment>
<dbReference type="InParanoid" id="A0A1V8SKH9"/>